<keyword evidence="6" id="KW-0472">Membrane</keyword>
<gene>
    <name evidence="9" type="ORF">HNR30_005705</name>
</gene>
<evidence type="ECO:0000259" key="8">
    <source>
        <dbReference type="Pfam" id="PF04234"/>
    </source>
</evidence>
<feature type="signal peptide" evidence="7">
    <location>
        <begin position="1"/>
        <end position="25"/>
    </location>
</feature>
<organism evidence="9 10">
    <name type="scientific">Nonomuraea soli</name>
    <dbReference type="NCBI Taxonomy" id="1032476"/>
    <lineage>
        <taxon>Bacteria</taxon>
        <taxon>Bacillati</taxon>
        <taxon>Actinomycetota</taxon>
        <taxon>Actinomycetes</taxon>
        <taxon>Streptosporangiales</taxon>
        <taxon>Streptosporangiaceae</taxon>
        <taxon>Nonomuraea</taxon>
    </lineage>
</organism>
<dbReference type="GO" id="GO:0042597">
    <property type="term" value="C:periplasmic space"/>
    <property type="evidence" value="ECO:0007669"/>
    <property type="project" value="InterPro"/>
</dbReference>
<feature type="domain" description="CopC" evidence="8">
    <location>
        <begin position="26"/>
        <end position="119"/>
    </location>
</feature>
<dbReference type="EMBL" id="JACDUR010000006">
    <property type="protein sequence ID" value="MBA2894333.1"/>
    <property type="molecule type" value="Genomic_DNA"/>
</dbReference>
<dbReference type="PANTHER" id="PTHR34820">
    <property type="entry name" value="INNER MEMBRANE PROTEIN YEBZ"/>
    <property type="match status" value="1"/>
</dbReference>
<dbReference type="InterPro" id="IPR007348">
    <property type="entry name" value="CopC_dom"/>
</dbReference>
<keyword evidence="4" id="KW-0186">Copper</keyword>
<dbReference type="InterPro" id="IPR014756">
    <property type="entry name" value="Ig_E-set"/>
</dbReference>
<dbReference type="Proteomes" id="UP000530928">
    <property type="component" value="Unassembled WGS sequence"/>
</dbReference>
<dbReference type="GO" id="GO:0005507">
    <property type="term" value="F:copper ion binding"/>
    <property type="evidence" value="ECO:0007669"/>
    <property type="project" value="InterPro"/>
</dbReference>
<dbReference type="RefSeq" id="WP_312894688.1">
    <property type="nucleotide sequence ID" value="NZ_BAABAM010000004.1"/>
</dbReference>
<dbReference type="Gene3D" id="2.60.40.1220">
    <property type="match status" value="1"/>
</dbReference>
<evidence type="ECO:0000256" key="7">
    <source>
        <dbReference type="SAM" id="SignalP"/>
    </source>
</evidence>
<accession>A0A7W0CNH5</accession>
<keyword evidence="6" id="KW-0812">Transmembrane</keyword>
<keyword evidence="10" id="KW-1185">Reference proteome</keyword>
<comment type="subcellular location">
    <subcellularLocation>
        <location evidence="1">Cell envelope</location>
    </subcellularLocation>
</comment>
<keyword evidence="2" id="KW-0479">Metal-binding</keyword>
<dbReference type="GO" id="GO:0030313">
    <property type="term" value="C:cell envelope"/>
    <property type="evidence" value="ECO:0007669"/>
    <property type="project" value="UniProtKB-SubCell"/>
</dbReference>
<evidence type="ECO:0000256" key="1">
    <source>
        <dbReference type="ARBA" id="ARBA00004196"/>
    </source>
</evidence>
<protein>
    <recommendedName>
        <fullName evidence="8">CopC domain-containing protein</fullName>
    </recommendedName>
</protein>
<evidence type="ECO:0000256" key="4">
    <source>
        <dbReference type="ARBA" id="ARBA00023008"/>
    </source>
</evidence>
<feature type="compositionally biased region" description="Low complexity" evidence="5">
    <location>
        <begin position="122"/>
        <end position="174"/>
    </location>
</feature>
<keyword evidence="6" id="KW-1133">Transmembrane helix</keyword>
<dbReference type="GO" id="GO:0005886">
    <property type="term" value="C:plasma membrane"/>
    <property type="evidence" value="ECO:0007669"/>
    <property type="project" value="TreeGrafter"/>
</dbReference>
<proteinExistence type="predicted"/>
<dbReference type="SUPFAM" id="SSF81296">
    <property type="entry name" value="E set domains"/>
    <property type="match status" value="1"/>
</dbReference>
<evidence type="ECO:0000256" key="6">
    <source>
        <dbReference type="SAM" id="Phobius"/>
    </source>
</evidence>
<comment type="caution">
    <text evidence="9">The sequence shown here is derived from an EMBL/GenBank/DDBJ whole genome shotgun (WGS) entry which is preliminary data.</text>
</comment>
<evidence type="ECO:0000256" key="2">
    <source>
        <dbReference type="ARBA" id="ARBA00022723"/>
    </source>
</evidence>
<feature type="transmembrane region" description="Helical" evidence="6">
    <location>
        <begin position="203"/>
        <end position="222"/>
    </location>
</feature>
<sequence>MRRLLTVLLVACAAAWALMPGAAWAHDVLVGSDPADGARLDAAPSEVTLVFNTAVRTGYAHVNVTGPGGTSWADGSAVVRKERVSVKVRPLGAAGEYVVGYRILSSDGHPVSGKVTFTLTRPGPGAEAPATPGATPAATPTATPTGTPTGTPTAAPTGTPVPSAAGGDQAGQGAVSPTGPASTAPDLSMQAAEAAANGGAGMAVLWIGGALLVLAAGTVVALRRSTRGEDRA</sequence>
<dbReference type="GO" id="GO:0046688">
    <property type="term" value="P:response to copper ion"/>
    <property type="evidence" value="ECO:0007669"/>
    <property type="project" value="InterPro"/>
</dbReference>
<dbReference type="GO" id="GO:0006825">
    <property type="term" value="P:copper ion transport"/>
    <property type="evidence" value="ECO:0007669"/>
    <property type="project" value="InterPro"/>
</dbReference>
<dbReference type="InterPro" id="IPR032694">
    <property type="entry name" value="CopC/D"/>
</dbReference>
<evidence type="ECO:0000256" key="5">
    <source>
        <dbReference type="SAM" id="MobiDB-lite"/>
    </source>
</evidence>
<evidence type="ECO:0000313" key="9">
    <source>
        <dbReference type="EMBL" id="MBA2894333.1"/>
    </source>
</evidence>
<evidence type="ECO:0000256" key="3">
    <source>
        <dbReference type="ARBA" id="ARBA00022729"/>
    </source>
</evidence>
<keyword evidence="3 7" id="KW-0732">Signal</keyword>
<feature type="region of interest" description="Disordered" evidence="5">
    <location>
        <begin position="119"/>
        <end position="185"/>
    </location>
</feature>
<reference evidence="9 10" key="1">
    <citation type="submission" date="2020-07" db="EMBL/GenBank/DDBJ databases">
        <title>Genomic Encyclopedia of Type Strains, Phase IV (KMG-IV): sequencing the most valuable type-strain genomes for metagenomic binning, comparative biology and taxonomic classification.</title>
        <authorList>
            <person name="Goeker M."/>
        </authorList>
    </citation>
    <scope>NUCLEOTIDE SEQUENCE [LARGE SCALE GENOMIC DNA]</scope>
    <source>
        <strain evidence="9 10">DSM 45533</strain>
    </source>
</reference>
<feature type="chain" id="PRO_5031244158" description="CopC domain-containing protein" evidence="7">
    <location>
        <begin position="26"/>
        <end position="232"/>
    </location>
</feature>
<dbReference type="Pfam" id="PF04234">
    <property type="entry name" value="CopC"/>
    <property type="match status" value="1"/>
</dbReference>
<dbReference type="AlphaFoldDB" id="A0A7W0CNH5"/>
<name>A0A7W0CNH5_9ACTN</name>
<evidence type="ECO:0000313" key="10">
    <source>
        <dbReference type="Proteomes" id="UP000530928"/>
    </source>
</evidence>
<dbReference type="PANTHER" id="PTHR34820:SF4">
    <property type="entry name" value="INNER MEMBRANE PROTEIN YEBZ"/>
    <property type="match status" value="1"/>
</dbReference>
<dbReference type="InterPro" id="IPR014755">
    <property type="entry name" value="Cu-Rt/internalin_Ig-like"/>
</dbReference>